<proteinExistence type="inferred from homology"/>
<dbReference type="PANTHER" id="PTHR28127:SF1">
    <property type="entry name" value="RIBOSOME ASSEMBLY PROTEIN 3"/>
    <property type="match status" value="1"/>
</dbReference>
<evidence type="ECO:0000256" key="2">
    <source>
        <dbReference type="ARBA" id="ARBA00004604"/>
    </source>
</evidence>
<dbReference type="HOGENOM" id="CLU_1138249_0_0_1"/>
<dbReference type="GO" id="GO:0005730">
    <property type="term" value="C:nucleolus"/>
    <property type="evidence" value="ECO:0007669"/>
    <property type="project" value="UniProtKB-SubCell"/>
</dbReference>
<keyword evidence="6" id="KW-0539">Nucleus</keyword>
<feature type="compositionally biased region" description="Basic residues" evidence="8">
    <location>
        <begin position="10"/>
        <end position="21"/>
    </location>
</feature>
<comment type="caution">
    <text evidence="10">The sequence shown here is derived from an EMBL/GenBank/DDBJ whole genome shotgun (WGS) entry which is preliminary data.</text>
</comment>
<comment type="function">
    <text evidence="1">Required for efficient biogenesis of the 60S ribosomal subunit.</text>
</comment>
<evidence type="ECO:0000256" key="8">
    <source>
        <dbReference type="SAM" id="MobiDB-lite"/>
    </source>
</evidence>
<dbReference type="Proteomes" id="UP000009131">
    <property type="component" value="Unassembled WGS sequence"/>
</dbReference>
<evidence type="ECO:0000256" key="1">
    <source>
        <dbReference type="ARBA" id="ARBA00003035"/>
    </source>
</evidence>
<evidence type="ECO:0000259" key="9">
    <source>
        <dbReference type="Pfam" id="PF14615"/>
    </source>
</evidence>
<evidence type="ECO:0000256" key="5">
    <source>
        <dbReference type="ARBA" id="ARBA00022517"/>
    </source>
</evidence>
<evidence type="ECO:0000256" key="3">
    <source>
        <dbReference type="ARBA" id="ARBA00006256"/>
    </source>
</evidence>
<dbReference type="RefSeq" id="XP_014567066.1">
    <property type="nucleotide sequence ID" value="XM_014711580.1"/>
</dbReference>
<dbReference type="AlphaFoldDB" id="G7E7U2"/>
<dbReference type="GO" id="GO:0000027">
    <property type="term" value="P:ribosomal large subunit assembly"/>
    <property type="evidence" value="ECO:0007669"/>
    <property type="project" value="TreeGrafter"/>
</dbReference>
<dbReference type="OrthoDB" id="69550at2759"/>
<protein>
    <recommendedName>
        <fullName evidence="4">Ribosome assembly protein 3</fullName>
    </recommendedName>
</protein>
<dbReference type="EMBL" id="BABT02000165">
    <property type="protein sequence ID" value="GAA98902.1"/>
    <property type="molecule type" value="Genomic_DNA"/>
</dbReference>
<dbReference type="eggNOG" id="ENOG502R2Q3">
    <property type="taxonomic scope" value="Eukaryota"/>
</dbReference>
<feature type="compositionally biased region" description="Low complexity" evidence="8">
    <location>
        <begin position="22"/>
        <end position="38"/>
    </location>
</feature>
<evidence type="ECO:0000256" key="4">
    <source>
        <dbReference type="ARBA" id="ARBA00015339"/>
    </source>
</evidence>
<evidence type="ECO:0000313" key="11">
    <source>
        <dbReference type="Proteomes" id="UP000009131"/>
    </source>
</evidence>
<keyword evidence="7" id="KW-0687">Ribonucleoprotein</keyword>
<organism evidence="10 11">
    <name type="scientific">Mixia osmundae (strain CBS 9802 / IAM 14324 / JCM 22182 / KY 12970)</name>
    <dbReference type="NCBI Taxonomy" id="764103"/>
    <lineage>
        <taxon>Eukaryota</taxon>
        <taxon>Fungi</taxon>
        <taxon>Dikarya</taxon>
        <taxon>Basidiomycota</taxon>
        <taxon>Pucciniomycotina</taxon>
        <taxon>Mixiomycetes</taxon>
        <taxon>Mixiales</taxon>
        <taxon>Mixiaceae</taxon>
        <taxon>Mixia</taxon>
    </lineage>
</organism>
<reference evidence="10 11" key="2">
    <citation type="journal article" date="2012" name="Open Biol.">
        <title>Characteristics of nucleosomes and linker DNA regions on the genome of the basidiomycete Mixia osmundae revealed by mono- and dinucleosome mapping.</title>
        <authorList>
            <person name="Nishida H."/>
            <person name="Kondo S."/>
            <person name="Matsumoto T."/>
            <person name="Suzuki Y."/>
            <person name="Yoshikawa H."/>
            <person name="Taylor T.D."/>
            <person name="Sugiyama J."/>
        </authorList>
    </citation>
    <scope>NUCLEOTIDE SEQUENCE [LARGE SCALE GENOMIC DNA]</scope>
    <source>
        <strain evidence="11">CBS 9802 / IAM 14324 / JCM 22182 / KY 12970</strain>
    </source>
</reference>
<dbReference type="InParanoid" id="G7E7U2"/>
<dbReference type="PANTHER" id="PTHR28127">
    <property type="entry name" value="RIBOSOME ASSEMBLY PROTEIN 3"/>
    <property type="match status" value="1"/>
</dbReference>
<evidence type="ECO:0000256" key="6">
    <source>
        <dbReference type="ARBA" id="ARBA00023242"/>
    </source>
</evidence>
<dbReference type="Pfam" id="PF14615">
    <property type="entry name" value="Rsa3"/>
    <property type="match status" value="1"/>
</dbReference>
<evidence type="ECO:0000256" key="7">
    <source>
        <dbReference type="ARBA" id="ARBA00023274"/>
    </source>
</evidence>
<reference evidence="10 11" key="1">
    <citation type="journal article" date="2011" name="J. Gen. Appl. Microbiol.">
        <title>Draft genome sequencing of the enigmatic basidiomycete Mixia osmundae.</title>
        <authorList>
            <person name="Nishida H."/>
            <person name="Nagatsuka Y."/>
            <person name="Sugiyama J."/>
        </authorList>
    </citation>
    <scope>NUCLEOTIDE SEQUENCE [LARGE SCALE GENOMIC DNA]</scope>
    <source>
        <strain evidence="11">CBS 9802 / IAM 14324 / JCM 22182 / KY 12970</strain>
    </source>
</reference>
<feature type="compositionally biased region" description="Low complexity" evidence="8">
    <location>
        <begin position="52"/>
        <end position="69"/>
    </location>
</feature>
<dbReference type="InterPro" id="IPR051898">
    <property type="entry name" value="Ribosome_Assembly_3"/>
</dbReference>
<name>G7E7U2_MIXOS</name>
<accession>G7E7U2</accession>
<dbReference type="GO" id="GO:0030687">
    <property type="term" value="C:preribosome, large subunit precursor"/>
    <property type="evidence" value="ECO:0007669"/>
    <property type="project" value="TreeGrafter"/>
</dbReference>
<dbReference type="InterPro" id="IPR028217">
    <property type="entry name" value="Rsa3_C"/>
</dbReference>
<keyword evidence="11" id="KW-1185">Reference proteome</keyword>
<dbReference type="STRING" id="764103.G7E7U2"/>
<keyword evidence="5" id="KW-0690">Ribosome biogenesis</keyword>
<evidence type="ECO:0000313" key="10">
    <source>
        <dbReference type="EMBL" id="GAA98902.1"/>
    </source>
</evidence>
<comment type="subcellular location">
    <subcellularLocation>
        <location evidence="2">Nucleus</location>
        <location evidence="2">Nucleolus</location>
    </subcellularLocation>
</comment>
<gene>
    <name evidence="10" type="primary">Mo05590</name>
    <name evidence="10" type="ORF">E5Q_05590</name>
</gene>
<feature type="region of interest" description="Disordered" evidence="8">
    <location>
        <begin position="1"/>
        <end position="116"/>
    </location>
</feature>
<feature type="domain" description="Ribosome-assembly protein 3 C-terminal" evidence="9">
    <location>
        <begin position="152"/>
        <end position="197"/>
    </location>
</feature>
<sequence length="244" mass="26459">MSTTVTPNGKPKRKRQRKRRAASLSSLSSSSSEGSADESSAKPAAVTDGPAESESSGEESTASSATLSDSSEDESERSVPAAVIAQDPARAERAKRGYSLSPPRSPSPPYWGTGLDRDGHPLLWGHVPGDVDREAKDLTEQEKKDQADYLRLREFYMTELVTRFGNELDTIRKEPDLTESRLRTMITSLASGVDLFTSDSPKSGGAWRSSTSEWPSDRAVLLHALDERDAAATQKAADEAMQQD</sequence>
<comment type="similarity">
    <text evidence="3">Belongs to the RSA3 family.</text>
</comment>